<feature type="transmembrane region" description="Helical" evidence="9">
    <location>
        <begin position="20"/>
        <end position="39"/>
    </location>
</feature>
<organism evidence="10 11">
    <name type="scientific">Corynebacterium zhongnanshanii</name>
    <dbReference type="NCBI Taxonomy" id="2768834"/>
    <lineage>
        <taxon>Bacteria</taxon>
        <taxon>Bacillati</taxon>
        <taxon>Actinomycetota</taxon>
        <taxon>Actinomycetes</taxon>
        <taxon>Mycobacteriales</taxon>
        <taxon>Corynebacteriaceae</taxon>
        <taxon>Corynebacterium</taxon>
    </lineage>
</organism>
<feature type="transmembrane region" description="Helical" evidence="9">
    <location>
        <begin position="87"/>
        <end position="110"/>
    </location>
</feature>
<feature type="transmembrane region" description="Helical" evidence="9">
    <location>
        <begin position="386"/>
        <end position="403"/>
    </location>
</feature>
<evidence type="ECO:0000256" key="3">
    <source>
        <dbReference type="ARBA" id="ARBA00022448"/>
    </source>
</evidence>
<comment type="subcellular location">
    <subcellularLocation>
        <location evidence="1">Cell membrane</location>
        <topology evidence="1">Multi-pass membrane protein</topology>
    </subcellularLocation>
</comment>
<protein>
    <submittedName>
        <fullName evidence="10">Branched-chain amino acid transport system II carrier protein</fullName>
    </submittedName>
</protein>
<keyword evidence="5 9" id="KW-0812">Transmembrane</keyword>
<evidence type="ECO:0000256" key="7">
    <source>
        <dbReference type="ARBA" id="ARBA00022989"/>
    </source>
</evidence>
<evidence type="ECO:0000256" key="1">
    <source>
        <dbReference type="ARBA" id="ARBA00004651"/>
    </source>
</evidence>
<evidence type="ECO:0000256" key="2">
    <source>
        <dbReference type="ARBA" id="ARBA00008540"/>
    </source>
</evidence>
<keyword evidence="6" id="KW-0029">Amino-acid transport</keyword>
<keyword evidence="8 9" id="KW-0472">Membrane</keyword>
<evidence type="ECO:0000313" key="11">
    <source>
        <dbReference type="Proteomes" id="UP000436181"/>
    </source>
</evidence>
<feature type="transmembrane region" description="Helical" evidence="9">
    <location>
        <begin position="162"/>
        <end position="182"/>
    </location>
</feature>
<reference evidence="10 11" key="1">
    <citation type="submission" date="2019-10" db="EMBL/GenBank/DDBJ databases">
        <title>Corynebacterium sp novel species isolated from the respiratory tract of Marmot.</title>
        <authorList>
            <person name="Zhang G."/>
        </authorList>
    </citation>
    <scope>NUCLEOTIDE SEQUENCE [LARGE SCALE GENOMIC DNA]</scope>
    <source>
        <strain evidence="10 11">336</strain>
    </source>
</reference>
<keyword evidence="11" id="KW-1185">Reference proteome</keyword>
<dbReference type="PANTHER" id="PTHR30588:SF7">
    <property type="entry name" value="BRANCHED-CHAIN AMINO ACID CARRIER PROTEIN SAOUHSC_01411-RELATED"/>
    <property type="match status" value="1"/>
</dbReference>
<proteinExistence type="inferred from homology"/>
<feature type="transmembrane region" description="Helical" evidence="9">
    <location>
        <begin position="130"/>
        <end position="150"/>
    </location>
</feature>
<dbReference type="NCBIfam" id="TIGR00796">
    <property type="entry name" value="livcs"/>
    <property type="match status" value="1"/>
</dbReference>
<name>A0ABQ6VDZ7_9CORY</name>
<feature type="transmembrane region" description="Helical" evidence="9">
    <location>
        <begin position="51"/>
        <end position="75"/>
    </location>
</feature>
<dbReference type="Pfam" id="PF05525">
    <property type="entry name" value="Branch_AA_trans"/>
    <property type="match status" value="1"/>
</dbReference>
<gene>
    <name evidence="10" type="primary">brnQ</name>
    <name evidence="10" type="ORF">F8377_07275</name>
</gene>
<dbReference type="InterPro" id="IPR004685">
    <property type="entry name" value="Brnchd-chn_aa_trnsp_Livcs"/>
</dbReference>
<feature type="transmembrane region" description="Helical" evidence="9">
    <location>
        <begin position="323"/>
        <end position="344"/>
    </location>
</feature>
<feature type="transmembrane region" description="Helical" evidence="9">
    <location>
        <begin position="350"/>
        <end position="374"/>
    </location>
</feature>
<feature type="transmembrane region" description="Helical" evidence="9">
    <location>
        <begin position="291"/>
        <end position="316"/>
    </location>
</feature>
<feature type="transmembrane region" description="Helical" evidence="9">
    <location>
        <begin position="423"/>
        <end position="440"/>
    </location>
</feature>
<feature type="transmembrane region" description="Helical" evidence="9">
    <location>
        <begin position="202"/>
        <end position="226"/>
    </location>
</feature>
<dbReference type="PANTHER" id="PTHR30588">
    <property type="entry name" value="BRANCHED-CHAIN AMINO ACID TRANSPORT SYSTEM 2 CARRIER PROTEIN"/>
    <property type="match status" value="1"/>
</dbReference>
<sequence>MSSSGTTSSTSSKKRTISTLFAVGLMLFSMFFGAGNLIFPPMLGIESGDHFIPAITGFLLTGVFMPVITVIAVAVSGSGVRDLASRAGAIFGVAFSVVAYLSIGPFYALPRAAAIGYELGIESTFGLSGGLWRLVCTAVFFSIAFAIVMFPGKVADTLGNYLTPVLLILLAVLTIVGIRSMNNPPIEATEEYSSNALVAGVLQGYFTMDSIAALAFAIIVVSSFGGSGITDHKKVVKLTSIAAITAGAFLLLVYIGLGVMGTRMPDKSSYSDGAAVLSSASKLTLGSTGDMVFSGVVLLACLTTAVGLIAACSAFFNELLPGISYRAWAITFTLIGFGISNLGLERILSMSAPVIGVIYPSAIALVLLSMFHLLVPRHRLPYSYRTAVYVALLFSLIDLGVNHNLLGMESLTFTSSIPLFTEGLGWLIPTVVATAIAFAVDMSRGRMRKESLISGEIDESLHSDVTSGSSTPNAAGKDD</sequence>
<evidence type="ECO:0000256" key="6">
    <source>
        <dbReference type="ARBA" id="ARBA00022970"/>
    </source>
</evidence>
<dbReference type="RefSeq" id="WP_151844514.1">
    <property type="nucleotide sequence ID" value="NZ_WBZJ01000002.1"/>
</dbReference>
<evidence type="ECO:0000313" key="10">
    <source>
        <dbReference type="EMBL" id="KAB3521011.1"/>
    </source>
</evidence>
<evidence type="ECO:0000256" key="4">
    <source>
        <dbReference type="ARBA" id="ARBA00022475"/>
    </source>
</evidence>
<dbReference type="Proteomes" id="UP000436181">
    <property type="component" value="Unassembled WGS sequence"/>
</dbReference>
<comment type="caution">
    <text evidence="10">The sequence shown here is derived from an EMBL/GenBank/DDBJ whole genome shotgun (WGS) entry which is preliminary data.</text>
</comment>
<evidence type="ECO:0000256" key="8">
    <source>
        <dbReference type="ARBA" id="ARBA00023136"/>
    </source>
</evidence>
<dbReference type="EMBL" id="WBZJ01000002">
    <property type="protein sequence ID" value="KAB3521011.1"/>
    <property type="molecule type" value="Genomic_DNA"/>
</dbReference>
<feature type="transmembrane region" description="Helical" evidence="9">
    <location>
        <begin position="238"/>
        <end position="260"/>
    </location>
</feature>
<comment type="similarity">
    <text evidence="2">Belongs to the branched chain amino acid transporter family.</text>
</comment>
<keyword evidence="4" id="KW-1003">Cell membrane</keyword>
<accession>A0ABQ6VDZ7</accession>
<keyword evidence="7 9" id="KW-1133">Transmembrane helix</keyword>
<keyword evidence="3" id="KW-0813">Transport</keyword>
<evidence type="ECO:0000256" key="9">
    <source>
        <dbReference type="SAM" id="Phobius"/>
    </source>
</evidence>
<evidence type="ECO:0000256" key="5">
    <source>
        <dbReference type="ARBA" id="ARBA00022692"/>
    </source>
</evidence>